<proteinExistence type="predicted"/>
<keyword evidence="1" id="KW-1133">Transmembrane helix</keyword>
<gene>
    <name evidence="2" type="ORF">ACFSGX_15535</name>
</gene>
<keyword evidence="1" id="KW-0472">Membrane</keyword>
<evidence type="ECO:0000256" key="1">
    <source>
        <dbReference type="SAM" id="Phobius"/>
    </source>
</evidence>
<dbReference type="Proteomes" id="UP001597400">
    <property type="component" value="Unassembled WGS sequence"/>
</dbReference>
<keyword evidence="3" id="KW-1185">Reference proteome</keyword>
<sequence length="121" mass="12885">MHRIAPRLAGLALVAASCGTTWVHRSIWDAAHNGPAQAAELGIGLLTFMLASAGVLLLIHGVALFGRTINEAPPATPDLIGRLLDPITPAGRAYDTRRGVAMMQTRRTRMAGLSPTRPELR</sequence>
<keyword evidence="1" id="KW-0812">Transmembrane</keyword>
<protein>
    <submittedName>
        <fullName evidence="2">Uncharacterized protein</fullName>
    </submittedName>
</protein>
<accession>A0ABW4U350</accession>
<feature type="transmembrane region" description="Helical" evidence="1">
    <location>
        <begin position="41"/>
        <end position="65"/>
    </location>
</feature>
<comment type="caution">
    <text evidence="2">The sequence shown here is derived from an EMBL/GenBank/DDBJ whole genome shotgun (WGS) entry which is preliminary data.</text>
</comment>
<dbReference type="RefSeq" id="WP_380931241.1">
    <property type="nucleotide sequence ID" value="NZ_JBHUGS010000005.1"/>
</dbReference>
<evidence type="ECO:0000313" key="2">
    <source>
        <dbReference type="EMBL" id="MFD1952186.1"/>
    </source>
</evidence>
<evidence type="ECO:0000313" key="3">
    <source>
        <dbReference type="Proteomes" id="UP001597400"/>
    </source>
</evidence>
<reference evidence="3" key="1">
    <citation type="journal article" date="2019" name="Int. J. Syst. Evol. Microbiol.">
        <title>The Global Catalogue of Microorganisms (GCM) 10K type strain sequencing project: providing services to taxonomists for standard genome sequencing and annotation.</title>
        <authorList>
            <consortium name="The Broad Institute Genomics Platform"/>
            <consortium name="The Broad Institute Genome Sequencing Center for Infectious Disease"/>
            <person name="Wu L."/>
            <person name="Ma J."/>
        </authorList>
    </citation>
    <scope>NUCLEOTIDE SEQUENCE [LARGE SCALE GENOMIC DNA]</scope>
    <source>
        <strain evidence="3">CGMCC 1.12702</strain>
    </source>
</reference>
<name>A0ABW4U350_9SPHN</name>
<dbReference type="PROSITE" id="PS51257">
    <property type="entry name" value="PROKAR_LIPOPROTEIN"/>
    <property type="match status" value="1"/>
</dbReference>
<dbReference type="EMBL" id="JBHUGS010000005">
    <property type="protein sequence ID" value="MFD1952186.1"/>
    <property type="molecule type" value="Genomic_DNA"/>
</dbReference>
<organism evidence="2 3">
    <name type="scientific">Sphingomonas arantia</name>
    <dbReference type="NCBI Taxonomy" id="1460676"/>
    <lineage>
        <taxon>Bacteria</taxon>
        <taxon>Pseudomonadati</taxon>
        <taxon>Pseudomonadota</taxon>
        <taxon>Alphaproteobacteria</taxon>
        <taxon>Sphingomonadales</taxon>
        <taxon>Sphingomonadaceae</taxon>
        <taxon>Sphingomonas</taxon>
    </lineage>
</organism>